<name>A0A8C9QYM9_SCLFO</name>
<evidence type="ECO:0000259" key="4">
    <source>
        <dbReference type="Pfam" id="PF04664"/>
    </source>
</evidence>
<dbReference type="GO" id="GO:0140625">
    <property type="term" value="F:opioid growth factor receptor activity"/>
    <property type="evidence" value="ECO:0007669"/>
    <property type="project" value="InterPro"/>
</dbReference>
<keyword evidence="3" id="KW-1133">Transmembrane helix</keyword>
<dbReference type="Proteomes" id="UP000694397">
    <property type="component" value="Chromosome 24"/>
</dbReference>
<evidence type="ECO:0000313" key="5">
    <source>
        <dbReference type="Ensembl" id="ENSSFOP00015007191.1"/>
    </source>
</evidence>
<evidence type="ECO:0000313" key="6">
    <source>
        <dbReference type="Proteomes" id="UP000694397"/>
    </source>
</evidence>
<sequence>MRWQWSSLPVTLLWRWLCCLVHTVHHLLSFVLLTILWLVQPRMVSLCGLGKGIGEYEDQDRDEDDLECEYDSTWEDEDYGCNSEQHMKPWSGAPRLKWSRRNIRAARDMQRYRHYYTENKEMPNLNFYLNKICCKPDGFTIEDFHREWRGNYERLEQVHSFIQWLFPLQEPGMNIYAAELTPRETEEFRKNDEAKRRLVESYELMLDFYGIELLDKNTGKVQRAENWEERFYNLNINTHNNLRITRILKCLGELGFEHFQAPLVQFFLNEALIKKTLWNIKHSIMDYFLFSVRNKQERQKLVKFAFKHYRPQEEFVWCPRRIQQHLAQCLKQTSSIAGKNDECPLDKEKQECLDNKDDSEAVQQTGNDAAEQRPSDMDDLMMITTSDNDSPPNKDTESYRGAEENSCEVVKKHLESVSQSNAGEEVKSDRATGEEERNQRTLNDMMNESSLREVASDNDGTQVGKRNLSTAKEERSQSASAEEARTNSPEDEQAGNHRGAAEEAGSNRTIAEDAESQSAAGCETVPQLKKQGLRIGTKEARSDLSASEEVGSLNTVAEHKY</sequence>
<organism evidence="5 6">
    <name type="scientific">Scleropages formosus</name>
    <name type="common">Asian bonytongue</name>
    <name type="synonym">Osteoglossum formosum</name>
    <dbReference type="NCBI Taxonomy" id="113540"/>
    <lineage>
        <taxon>Eukaryota</taxon>
        <taxon>Metazoa</taxon>
        <taxon>Chordata</taxon>
        <taxon>Craniata</taxon>
        <taxon>Vertebrata</taxon>
        <taxon>Euteleostomi</taxon>
        <taxon>Actinopterygii</taxon>
        <taxon>Neopterygii</taxon>
        <taxon>Teleostei</taxon>
        <taxon>Osteoglossocephala</taxon>
        <taxon>Osteoglossomorpha</taxon>
        <taxon>Osteoglossiformes</taxon>
        <taxon>Osteoglossidae</taxon>
        <taxon>Scleropages</taxon>
    </lineage>
</organism>
<feature type="region of interest" description="Disordered" evidence="2">
    <location>
        <begin position="354"/>
        <end position="561"/>
    </location>
</feature>
<protein>
    <submittedName>
        <fullName evidence="5">Opioid growth factor receptor</fullName>
    </submittedName>
</protein>
<reference evidence="5 6" key="1">
    <citation type="submission" date="2019-04" db="EMBL/GenBank/DDBJ databases">
        <authorList>
            <consortium name="Wellcome Sanger Institute Data Sharing"/>
        </authorList>
    </citation>
    <scope>NUCLEOTIDE SEQUENCE [LARGE SCALE GENOMIC DNA]</scope>
</reference>
<gene>
    <name evidence="5" type="primary">LOC108936457</name>
</gene>
<evidence type="ECO:0000256" key="2">
    <source>
        <dbReference type="SAM" id="MobiDB-lite"/>
    </source>
</evidence>
<dbReference type="InterPro" id="IPR039574">
    <property type="entry name" value="OGFr"/>
</dbReference>
<evidence type="ECO:0000256" key="1">
    <source>
        <dbReference type="ARBA" id="ARBA00010365"/>
    </source>
</evidence>
<proteinExistence type="inferred from homology"/>
<dbReference type="PANTHER" id="PTHR14015">
    <property type="entry name" value="OPIOID GROWTH FACTOR RECEPTOR OGFR ZETA-TYPE OPIOID RECEPTOR"/>
    <property type="match status" value="1"/>
</dbReference>
<dbReference type="GO" id="GO:0016020">
    <property type="term" value="C:membrane"/>
    <property type="evidence" value="ECO:0007669"/>
    <property type="project" value="InterPro"/>
</dbReference>
<reference evidence="5" key="2">
    <citation type="submission" date="2025-08" db="UniProtKB">
        <authorList>
            <consortium name="Ensembl"/>
        </authorList>
    </citation>
    <scope>IDENTIFICATION</scope>
</reference>
<feature type="compositionally biased region" description="Basic and acidic residues" evidence="2">
    <location>
        <begin position="392"/>
        <end position="415"/>
    </location>
</feature>
<keyword evidence="3" id="KW-0812">Transmembrane</keyword>
<dbReference type="InterPro" id="IPR006757">
    <property type="entry name" value="OGF_rcpt"/>
</dbReference>
<feature type="compositionally biased region" description="Basic and acidic residues" evidence="2">
    <location>
        <begin position="424"/>
        <end position="439"/>
    </location>
</feature>
<dbReference type="AlphaFoldDB" id="A0A8C9QYM9"/>
<comment type="similarity">
    <text evidence="1">Belongs to the opioid growth factor receptor family.</text>
</comment>
<dbReference type="OrthoDB" id="9030204at2759"/>
<dbReference type="Pfam" id="PF04664">
    <property type="entry name" value="OGFr_N"/>
    <property type="match status" value="1"/>
</dbReference>
<keyword evidence="3" id="KW-0472">Membrane</keyword>
<dbReference type="GeneTree" id="ENSGT00390000018730"/>
<feature type="compositionally biased region" description="Polar residues" evidence="2">
    <location>
        <begin position="440"/>
        <end position="449"/>
    </location>
</feature>
<accession>A0A8C9QYM9</accession>
<dbReference type="PANTHER" id="PTHR14015:SF1">
    <property type="entry name" value="OPIOID GROWTH FACTOR RECEPTOR"/>
    <property type="match status" value="1"/>
</dbReference>
<dbReference type="Ensembl" id="ENSSFOT00015007301.2">
    <property type="protein sequence ID" value="ENSSFOP00015007191.1"/>
    <property type="gene ID" value="ENSSFOG00015004754.2"/>
</dbReference>
<feature type="transmembrane region" description="Helical" evidence="3">
    <location>
        <begin position="12"/>
        <end position="39"/>
    </location>
</feature>
<feature type="domain" description="Opioid growth factor receptor (OGFr) conserved" evidence="4">
    <location>
        <begin position="118"/>
        <end position="322"/>
    </location>
</feature>
<keyword evidence="6" id="KW-1185">Reference proteome</keyword>
<reference evidence="5" key="3">
    <citation type="submission" date="2025-09" db="UniProtKB">
        <authorList>
            <consortium name="Ensembl"/>
        </authorList>
    </citation>
    <scope>IDENTIFICATION</scope>
</reference>
<evidence type="ECO:0000256" key="3">
    <source>
        <dbReference type="SAM" id="Phobius"/>
    </source>
</evidence>